<evidence type="ECO:0000256" key="1">
    <source>
        <dbReference type="SAM" id="SignalP"/>
    </source>
</evidence>
<feature type="signal peptide" evidence="1">
    <location>
        <begin position="1"/>
        <end position="29"/>
    </location>
</feature>
<comment type="caution">
    <text evidence="2">The sequence shown here is derived from an EMBL/GenBank/DDBJ whole genome shotgun (WGS) entry which is preliminary data.</text>
</comment>
<name>A0ABX1FMT8_9PSEU</name>
<accession>A0ABX1FMT8</accession>
<proteinExistence type="predicted"/>
<keyword evidence="1" id="KW-0732">Signal</keyword>
<dbReference type="Proteomes" id="UP001515943">
    <property type="component" value="Unassembled WGS sequence"/>
</dbReference>
<sequence length="150" mass="15850">MRINGVMVTGAVVAFVAGMSLTTGTAAGAEEKKCSTPVLTSVPVHLTDPGLWSYTYRVTWCVEEGTITDITHVVTHEEYSSTCVWVANMEESDKDAPDGNGAREAFNMAELSCKNAAGTQGSVNPWGAILVRPDGTSDVLRKGIGDVIQA</sequence>
<dbReference type="RefSeq" id="WP_167976964.1">
    <property type="nucleotide sequence ID" value="NZ_VSRL01000116.1"/>
</dbReference>
<evidence type="ECO:0008006" key="4">
    <source>
        <dbReference type="Google" id="ProtNLM"/>
    </source>
</evidence>
<organism evidence="2 3">
    <name type="scientific">Lentzea indica</name>
    <dbReference type="NCBI Taxonomy" id="2604800"/>
    <lineage>
        <taxon>Bacteria</taxon>
        <taxon>Bacillati</taxon>
        <taxon>Actinomycetota</taxon>
        <taxon>Actinomycetes</taxon>
        <taxon>Pseudonocardiales</taxon>
        <taxon>Pseudonocardiaceae</taxon>
        <taxon>Lentzea</taxon>
    </lineage>
</organism>
<reference evidence="2 3" key="1">
    <citation type="submission" date="2019-08" db="EMBL/GenBank/DDBJ databases">
        <title>Lentzea from Indian Himalayas.</title>
        <authorList>
            <person name="Mandal S."/>
            <person name="Mallick Gupta A."/>
            <person name="Maiti P.K."/>
            <person name="Sarkar J."/>
            <person name="Mandal S."/>
        </authorList>
    </citation>
    <scope>NUCLEOTIDE SEQUENCE [LARGE SCALE GENOMIC DNA]</scope>
    <source>
        <strain evidence="2 3">PSKA42</strain>
    </source>
</reference>
<gene>
    <name evidence="2" type="ORF">FXN61_27285</name>
</gene>
<keyword evidence="3" id="KW-1185">Reference proteome</keyword>
<evidence type="ECO:0000313" key="2">
    <source>
        <dbReference type="EMBL" id="NKE60303.1"/>
    </source>
</evidence>
<protein>
    <recommendedName>
        <fullName evidence="4">Secreted protein</fullName>
    </recommendedName>
</protein>
<evidence type="ECO:0000313" key="3">
    <source>
        <dbReference type="Proteomes" id="UP001515943"/>
    </source>
</evidence>
<feature type="chain" id="PRO_5046128742" description="Secreted protein" evidence="1">
    <location>
        <begin position="30"/>
        <end position="150"/>
    </location>
</feature>
<dbReference type="EMBL" id="VSRL01000116">
    <property type="protein sequence ID" value="NKE60303.1"/>
    <property type="molecule type" value="Genomic_DNA"/>
</dbReference>